<gene>
    <name evidence="2" type="ORF">SAG0136_00665</name>
</gene>
<organism evidence="2 3">
    <name type="scientific">Streptococcus agalactiae LMG 14747</name>
    <dbReference type="NCBI Taxonomy" id="1154860"/>
    <lineage>
        <taxon>Bacteria</taxon>
        <taxon>Bacillati</taxon>
        <taxon>Bacillota</taxon>
        <taxon>Bacilli</taxon>
        <taxon>Lactobacillales</taxon>
        <taxon>Streptococcaceae</taxon>
        <taxon>Streptococcus</taxon>
    </lineage>
</organism>
<dbReference type="CDD" id="cd00093">
    <property type="entry name" value="HTH_XRE"/>
    <property type="match status" value="1"/>
</dbReference>
<evidence type="ECO:0000313" key="3">
    <source>
        <dbReference type="Proteomes" id="UP000018482"/>
    </source>
</evidence>
<protein>
    <submittedName>
        <fullName evidence="2">Transcriptional regulator</fullName>
    </submittedName>
</protein>
<dbReference type="Pfam" id="PF01381">
    <property type="entry name" value="HTH_3"/>
    <property type="match status" value="1"/>
</dbReference>
<reference evidence="2 3" key="1">
    <citation type="submission" date="2013-05" db="EMBL/GenBank/DDBJ databases">
        <authorList>
            <person name="Richards V.P."/>
            <person name="Durkin S.A.S."/>
            <person name="Kim M."/>
            <person name="Pavinski Bitar P.D."/>
            <person name="Stanhope M.J."/>
            <person name="Town C.D."/>
            <person name="Venter J.C."/>
        </authorList>
    </citation>
    <scope>NUCLEOTIDE SEQUENCE [LARGE SCALE GENOMIC DNA]</scope>
    <source>
        <strain evidence="2 3">LMG 14747</strain>
    </source>
</reference>
<proteinExistence type="predicted"/>
<evidence type="ECO:0000313" key="2">
    <source>
        <dbReference type="EMBL" id="ESV53797.1"/>
    </source>
</evidence>
<feature type="domain" description="HTH cro/C1-type" evidence="1">
    <location>
        <begin position="19"/>
        <end position="73"/>
    </location>
</feature>
<dbReference type="PROSITE" id="PS50943">
    <property type="entry name" value="HTH_CROC1"/>
    <property type="match status" value="1"/>
</dbReference>
<accession>V6YYU6</accession>
<dbReference type="Proteomes" id="UP000018482">
    <property type="component" value="Unassembled WGS sequence"/>
</dbReference>
<comment type="caution">
    <text evidence="2">The sequence shown here is derived from an EMBL/GenBank/DDBJ whole genome shotgun (WGS) entry which is preliminary data.</text>
</comment>
<dbReference type="SUPFAM" id="SSF47413">
    <property type="entry name" value="lambda repressor-like DNA-binding domains"/>
    <property type="match status" value="1"/>
</dbReference>
<dbReference type="eggNOG" id="COG2932">
    <property type="taxonomic scope" value="Bacteria"/>
</dbReference>
<evidence type="ECO:0000259" key="1">
    <source>
        <dbReference type="PROSITE" id="PS50943"/>
    </source>
</evidence>
<dbReference type="EMBL" id="ANQC01000009">
    <property type="protein sequence ID" value="ESV53797.1"/>
    <property type="molecule type" value="Genomic_DNA"/>
</dbReference>
<dbReference type="GO" id="GO:0003677">
    <property type="term" value="F:DNA binding"/>
    <property type="evidence" value="ECO:0007669"/>
    <property type="project" value="InterPro"/>
</dbReference>
<dbReference type="SMART" id="SM00530">
    <property type="entry name" value="HTH_XRE"/>
    <property type="match status" value="1"/>
</dbReference>
<dbReference type="InterPro" id="IPR010982">
    <property type="entry name" value="Lambda_DNA-bd_dom_sf"/>
</dbReference>
<name>V6YYU6_STRAG</name>
<dbReference type="AlphaFoldDB" id="V6YYU6"/>
<dbReference type="Gene3D" id="1.10.260.40">
    <property type="entry name" value="lambda repressor-like DNA-binding domains"/>
    <property type="match status" value="1"/>
</dbReference>
<dbReference type="InterPro" id="IPR001387">
    <property type="entry name" value="Cro/C1-type_HTH"/>
</dbReference>
<sequence>MAKNSPQDLENREIFSANLNRLMSEKGIRQIDLHNSLDIPKSTITGYVKGRSLPTSGNVQKIADFLNVKKSDLDPRFQSEVTTVVKIDIPKNTISDEEFMALPPEERKAYIGEYLDAMSKALSSLSDTIANAGGVAADVTGEQLNKLTSSMLQALTNLNNIKNKD</sequence>